<comment type="similarity">
    <text evidence="2">Belongs to the GerABKC lipoprotein family.</text>
</comment>
<dbReference type="InterPro" id="IPR038501">
    <property type="entry name" value="Spore_GerAC_C_sf"/>
</dbReference>
<gene>
    <name evidence="10" type="ORF">GON05_26580</name>
</gene>
<keyword evidence="7" id="KW-0449">Lipoprotein</keyword>
<proteinExistence type="inferred from homology"/>
<name>A0ABW9UGR7_9BACL</name>
<feature type="domain" description="Spore germination GerAC-like C-terminal" evidence="8">
    <location>
        <begin position="214"/>
        <end position="385"/>
    </location>
</feature>
<evidence type="ECO:0000256" key="2">
    <source>
        <dbReference type="ARBA" id="ARBA00007886"/>
    </source>
</evidence>
<evidence type="ECO:0000259" key="8">
    <source>
        <dbReference type="Pfam" id="PF05504"/>
    </source>
</evidence>
<dbReference type="EMBL" id="WSEM01000023">
    <property type="protein sequence ID" value="MVQ38196.1"/>
    <property type="molecule type" value="Genomic_DNA"/>
</dbReference>
<evidence type="ECO:0000256" key="3">
    <source>
        <dbReference type="ARBA" id="ARBA00022544"/>
    </source>
</evidence>
<dbReference type="Pfam" id="PF05504">
    <property type="entry name" value="Spore_GerAC"/>
    <property type="match status" value="1"/>
</dbReference>
<accession>A0ABW9UGR7</accession>
<comment type="caution">
    <text evidence="10">The sequence shown here is derived from an EMBL/GenBank/DDBJ whole genome shotgun (WGS) entry which is preliminary data.</text>
</comment>
<dbReference type="PANTHER" id="PTHR35789:SF1">
    <property type="entry name" value="SPORE GERMINATION PROTEIN B3"/>
    <property type="match status" value="1"/>
</dbReference>
<evidence type="ECO:0000256" key="5">
    <source>
        <dbReference type="ARBA" id="ARBA00023136"/>
    </source>
</evidence>
<evidence type="ECO:0000256" key="4">
    <source>
        <dbReference type="ARBA" id="ARBA00022729"/>
    </source>
</evidence>
<keyword evidence="11" id="KW-1185">Reference proteome</keyword>
<dbReference type="InterPro" id="IPR057336">
    <property type="entry name" value="GerAC_N"/>
</dbReference>
<keyword evidence="3" id="KW-0309">Germination</keyword>
<dbReference type="Pfam" id="PF25198">
    <property type="entry name" value="Spore_GerAC_N"/>
    <property type="match status" value="1"/>
</dbReference>
<comment type="subcellular location">
    <subcellularLocation>
        <location evidence="1">Membrane</location>
        <topology evidence="1">Lipid-anchor</topology>
    </subcellularLocation>
</comment>
<dbReference type="PANTHER" id="PTHR35789">
    <property type="entry name" value="SPORE GERMINATION PROTEIN B3"/>
    <property type="match status" value="1"/>
</dbReference>
<evidence type="ECO:0000256" key="1">
    <source>
        <dbReference type="ARBA" id="ARBA00004635"/>
    </source>
</evidence>
<feature type="domain" description="Spore germination protein N-terminal" evidence="9">
    <location>
        <begin position="39"/>
        <end position="206"/>
    </location>
</feature>
<evidence type="ECO:0000256" key="6">
    <source>
        <dbReference type="ARBA" id="ARBA00023139"/>
    </source>
</evidence>
<dbReference type="InterPro" id="IPR046953">
    <property type="entry name" value="Spore_GerAC-like_C"/>
</dbReference>
<evidence type="ECO:0000313" key="10">
    <source>
        <dbReference type="EMBL" id="MVQ38196.1"/>
    </source>
</evidence>
<reference evidence="10 11" key="1">
    <citation type="submission" date="2019-12" db="EMBL/GenBank/DDBJ databases">
        <authorList>
            <person name="Huq M.A."/>
        </authorList>
    </citation>
    <scope>NUCLEOTIDE SEQUENCE [LARGE SCALE GENOMIC DNA]</scope>
    <source>
        <strain evidence="10 11">MAH-34</strain>
    </source>
</reference>
<dbReference type="Proteomes" id="UP000467637">
    <property type="component" value="Unassembled WGS sequence"/>
</dbReference>
<dbReference type="NCBIfam" id="TIGR02887">
    <property type="entry name" value="spore_ger_x_C"/>
    <property type="match status" value="1"/>
</dbReference>
<dbReference type="Gene3D" id="3.30.300.210">
    <property type="entry name" value="Nutrient germinant receptor protein C, domain 3"/>
    <property type="match status" value="1"/>
</dbReference>
<evidence type="ECO:0000256" key="7">
    <source>
        <dbReference type="ARBA" id="ARBA00023288"/>
    </source>
</evidence>
<protein>
    <submittedName>
        <fullName evidence="10">Ger(X)C family spore germination protein</fullName>
    </submittedName>
</protein>
<dbReference type="InterPro" id="IPR008844">
    <property type="entry name" value="Spore_GerAC-like"/>
</dbReference>
<keyword evidence="4" id="KW-0732">Signal</keyword>
<sequence>MGTPYHEELDREVAELMRRVRRVILLLIVVLLIQPGCDDRTDLEDISLLLMLGIDLDKDNNLVFYSSSPVFNKEAKEKNEQSKVYSQTVRGARNELDARVSALISSGKVQSILVGSRVLEHEGWLKMLDICFRDSKSNILAKVIAVDGPVEDIMFFKPLNKRRLPLHVATLIDTAKERNLISATTLHNLHTQIYEKGITPYLPQLRKNVEIVATGTALLNKKGKYVAKLNTRENQLLLLLQGGIEGSLSYSVQLPEESKDDLFSEGVVTFYIMHFTRKVKVTYSQDQFHFDVALNLPIFMTEKLFTLDVDKEGKKLEEMITTQLDKQFKELIDKFQKHEIDPIGLGLFARAHQYEAWKKVDDRWGEAFAKAEVNVHVNTQLKDAGEVR</sequence>
<evidence type="ECO:0000259" key="9">
    <source>
        <dbReference type="Pfam" id="PF25198"/>
    </source>
</evidence>
<keyword evidence="5" id="KW-0472">Membrane</keyword>
<keyword evidence="6" id="KW-0564">Palmitate</keyword>
<organism evidence="10 11">
    <name type="scientific">Paenibacillus anseongense</name>
    <dbReference type="NCBI Taxonomy" id="2682845"/>
    <lineage>
        <taxon>Bacteria</taxon>
        <taxon>Bacillati</taxon>
        <taxon>Bacillota</taxon>
        <taxon>Bacilli</taxon>
        <taxon>Bacillales</taxon>
        <taxon>Paenibacillaceae</taxon>
        <taxon>Paenibacillus</taxon>
    </lineage>
</organism>
<evidence type="ECO:0000313" key="11">
    <source>
        <dbReference type="Proteomes" id="UP000467637"/>
    </source>
</evidence>